<reference evidence="1" key="1">
    <citation type="journal article" date="2007" name="Science">
        <title>Draft genome of the filarial nematode parasite Brugia malayi.</title>
        <authorList>
            <person name="Ghedin E."/>
            <person name="Wang S."/>
            <person name="Spiro D."/>
            <person name="Caler E."/>
            <person name="Zhao Q."/>
            <person name="Crabtree J."/>
            <person name="Allen J.E."/>
            <person name="Delcher A.L."/>
            <person name="Guiliano D.B."/>
            <person name="Miranda-Saavedra D."/>
            <person name="Angiuoli S.V."/>
            <person name="Creasy T."/>
            <person name="Amedeo P."/>
            <person name="Haas B."/>
            <person name="El-Sayed N.M."/>
            <person name="Wortman J.R."/>
            <person name="Feldblyum T."/>
            <person name="Tallon L."/>
            <person name="Schatz M."/>
            <person name="Shumway M."/>
            <person name="Koo H."/>
            <person name="Salzberg S.L."/>
            <person name="Schobel S."/>
            <person name="Pertea M."/>
            <person name="Pop M."/>
            <person name="White O."/>
            <person name="Barton G.J."/>
            <person name="Carlow C.K."/>
            <person name="Crawford M.J."/>
            <person name="Daub J."/>
            <person name="Dimmic M.W."/>
            <person name="Estes C.F."/>
            <person name="Foster J.M."/>
            <person name="Ganatra M."/>
            <person name="Gregory W.F."/>
            <person name="Johnson N.M."/>
            <person name="Jin J."/>
            <person name="Komuniecki R."/>
            <person name="Korf I."/>
            <person name="Kumar S."/>
            <person name="Laney S."/>
            <person name="Li B.W."/>
            <person name="Li W."/>
            <person name="Lindblom T.H."/>
            <person name="Lustigman S."/>
            <person name="Ma D."/>
            <person name="Maina C.V."/>
            <person name="Martin D.M."/>
            <person name="McCarter J.P."/>
            <person name="McReynolds L."/>
            <person name="Mitreva M."/>
            <person name="Nutman T.B."/>
            <person name="Parkinson J."/>
            <person name="Peregrin-Alvarez J.M."/>
            <person name="Poole C."/>
            <person name="Ren Q."/>
            <person name="Saunders L."/>
            <person name="Sluder A.E."/>
            <person name="Smith K."/>
            <person name="Stanke M."/>
            <person name="Unnasch T.R."/>
            <person name="Ware J."/>
            <person name="Wei A.D."/>
            <person name="Weil G."/>
            <person name="Williams D.J."/>
            <person name="Zhang Y."/>
            <person name="Williams S.A."/>
            <person name="Fraser-Liggett C."/>
            <person name="Slatko B."/>
            <person name="Blaxter M.L."/>
            <person name="Scott A.L."/>
        </authorList>
    </citation>
    <scope>NUCLEOTIDE SEQUENCE</scope>
    <source>
        <strain evidence="1">FR3</strain>
    </source>
</reference>
<organism evidence="1">
    <name type="scientific">Brugia malayi</name>
    <name type="common">Filarial nematode worm</name>
    <dbReference type="NCBI Taxonomy" id="6279"/>
    <lineage>
        <taxon>Eukaryota</taxon>
        <taxon>Metazoa</taxon>
        <taxon>Ecdysozoa</taxon>
        <taxon>Nematoda</taxon>
        <taxon>Chromadorea</taxon>
        <taxon>Rhabditida</taxon>
        <taxon>Spirurina</taxon>
        <taxon>Spiruromorpha</taxon>
        <taxon>Filarioidea</taxon>
        <taxon>Onchocercidae</taxon>
        <taxon>Brugia</taxon>
    </lineage>
</organism>
<sequence>MTEEQIMAACERSIADQLRPLQNDIGTSVRTLQENDEESDSGREKCLIRNRPATPLELSHHTKHIGTYPDGHTSVKTNVPRPQQTSYALSIKSPNDDKDSKVLVRPLPAANMDFDVKVTGNSDEESSEGNSISDDLQGINGRELKRNQLALIALSNEFENFCGEVEFETQISK</sequence>
<accession>A0A0H5SCS9</accession>
<protein>
    <submittedName>
        <fullName evidence="1">Bm7770</fullName>
    </submittedName>
</protein>
<evidence type="ECO:0000313" key="1">
    <source>
        <dbReference type="EMBL" id="CRZ21738.1"/>
    </source>
</evidence>
<proteinExistence type="predicted"/>
<evidence type="ECO:0000313" key="2">
    <source>
        <dbReference type="WormBase" id="Bm7770"/>
    </source>
</evidence>
<gene>
    <name evidence="1 2" type="ORF">Bm7770</name>
    <name evidence="1" type="ORF">BM_Bm7770</name>
</gene>
<name>A0A0H5SCS9_BRUMA</name>
<dbReference type="AlphaFoldDB" id="A0A0H5SCS9"/>
<dbReference type="EMBL" id="LN854722">
    <property type="protein sequence ID" value="CRZ21738.1"/>
    <property type="molecule type" value="Genomic_DNA"/>
</dbReference>
<reference evidence="1" key="2">
    <citation type="submission" date="2012-12" db="EMBL/GenBank/DDBJ databases">
        <authorList>
            <person name="Gao Y.W."/>
            <person name="Fan S.T."/>
            <person name="Sun H.T."/>
            <person name="Wang Z."/>
            <person name="Gao X.L."/>
            <person name="Li Y.G."/>
            <person name="Wang T.C."/>
            <person name="Zhang K."/>
            <person name="Xu W.W."/>
            <person name="Yu Z.J."/>
            <person name="Xia X.Z."/>
        </authorList>
    </citation>
    <scope>NUCLEOTIDE SEQUENCE</scope>
    <source>
        <strain evidence="1">FR3</strain>
    </source>
</reference>
<dbReference type="WormBase" id="Bm7770">
    <property type="protein sequence ID" value="BM42812"/>
    <property type="gene ID" value="WBGene00228031"/>
</dbReference>